<proteinExistence type="predicted"/>
<dbReference type="PROSITE" id="PS51257">
    <property type="entry name" value="PROKAR_LIPOPROTEIN"/>
    <property type="match status" value="1"/>
</dbReference>
<keyword evidence="4" id="KW-1185">Reference proteome</keyword>
<name>A0A841HJ20_9GAMM</name>
<feature type="domain" description="DUF6265" evidence="2">
    <location>
        <begin position="34"/>
        <end position="141"/>
    </location>
</feature>
<protein>
    <recommendedName>
        <fullName evidence="2">DUF6265 domain-containing protein</fullName>
    </recommendedName>
</protein>
<feature type="chain" id="PRO_5032511774" description="DUF6265 domain-containing protein" evidence="1">
    <location>
        <begin position="25"/>
        <end position="156"/>
    </location>
</feature>
<dbReference type="EMBL" id="JACHHZ010000002">
    <property type="protein sequence ID" value="MBB6093007.1"/>
    <property type="molecule type" value="Genomic_DNA"/>
</dbReference>
<dbReference type="Pfam" id="PF19780">
    <property type="entry name" value="DUF6265"/>
    <property type="match status" value="1"/>
</dbReference>
<reference evidence="3 4" key="1">
    <citation type="submission" date="2020-08" db="EMBL/GenBank/DDBJ databases">
        <title>Genomic Encyclopedia of Type Strains, Phase IV (KMG-IV): sequencing the most valuable type-strain genomes for metagenomic binning, comparative biology and taxonomic classification.</title>
        <authorList>
            <person name="Goeker M."/>
        </authorList>
    </citation>
    <scope>NUCLEOTIDE SEQUENCE [LARGE SCALE GENOMIC DNA]</scope>
    <source>
        <strain evidence="3 4">DSM 26723</strain>
    </source>
</reference>
<comment type="caution">
    <text evidence="3">The sequence shown here is derived from an EMBL/GenBank/DDBJ whole genome shotgun (WGS) entry which is preliminary data.</text>
</comment>
<dbReference type="InterPro" id="IPR046232">
    <property type="entry name" value="DUF6265"/>
</dbReference>
<evidence type="ECO:0000259" key="2">
    <source>
        <dbReference type="Pfam" id="PF19780"/>
    </source>
</evidence>
<feature type="signal peptide" evidence="1">
    <location>
        <begin position="1"/>
        <end position="24"/>
    </location>
</feature>
<gene>
    <name evidence="3" type="ORF">HNQ60_001885</name>
</gene>
<organism evidence="3 4">
    <name type="scientific">Povalibacter uvarum</name>
    <dbReference type="NCBI Taxonomy" id="732238"/>
    <lineage>
        <taxon>Bacteria</taxon>
        <taxon>Pseudomonadati</taxon>
        <taxon>Pseudomonadota</taxon>
        <taxon>Gammaproteobacteria</taxon>
        <taxon>Steroidobacterales</taxon>
        <taxon>Steroidobacteraceae</taxon>
        <taxon>Povalibacter</taxon>
    </lineage>
</organism>
<keyword evidence="1" id="KW-0732">Signal</keyword>
<accession>A0A841HJ20</accession>
<sequence>MIRAAFRTIAAFTFCVLLSNTAGAAACDSLQVAHWLLGEWESRDGDKTFTETWRQLSDATFEGKGVTLKGGKQIDGESLRLARMEKGVFYISKVAHNRLPIAFELIVCEPQRLVFENASHDFPKRLEYVATSADTMKVAVTDGKEKGFSLSFRRKR</sequence>
<evidence type="ECO:0000313" key="4">
    <source>
        <dbReference type="Proteomes" id="UP000588068"/>
    </source>
</evidence>
<evidence type="ECO:0000256" key="1">
    <source>
        <dbReference type="SAM" id="SignalP"/>
    </source>
</evidence>
<dbReference type="RefSeq" id="WP_184330967.1">
    <property type="nucleotide sequence ID" value="NZ_JACHHZ010000002.1"/>
</dbReference>
<dbReference type="Proteomes" id="UP000588068">
    <property type="component" value="Unassembled WGS sequence"/>
</dbReference>
<evidence type="ECO:0000313" key="3">
    <source>
        <dbReference type="EMBL" id="MBB6093007.1"/>
    </source>
</evidence>
<dbReference type="AlphaFoldDB" id="A0A841HJ20"/>